<dbReference type="OrthoDB" id="5422881at2"/>
<proteinExistence type="predicted"/>
<sequence>MQNSLIEALADCLPQVLWRYKWKEYQEKYGVPFARGSLENMDCEGRGPKFGRMAGRVFYLKDDFLNWLATLDQEKGRA</sequence>
<accession>A0A6P1ZEF2</accession>
<dbReference type="RefSeq" id="WP_144306492.1">
    <property type="nucleotide sequence ID" value="NZ_QMIF01000012.1"/>
</dbReference>
<dbReference type="AlphaFoldDB" id="A0A6P1ZEF2"/>
<dbReference type="EMBL" id="QMIF01000012">
    <property type="protein sequence ID" value="TVM32127.1"/>
    <property type="molecule type" value="Genomic_DNA"/>
</dbReference>
<evidence type="ECO:0008006" key="3">
    <source>
        <dbReference type="Google" id="ProtNLM"/>
    </source>
</evidence>
<evidence type="ECO:0000313" key="1">
    <source>
        <dbReference type="EMBL" id="TVM32127.1"/>
    </source>
</evidence>
<organism evidence="1 2">
    <name type="scientific">Oceanidesulfovibrio marinus</name>
    <dbReference type="NCBI Taxonomy" id="370038"/>
    <lineage>
        <taxon>Bacteria</taxon>
        <taxon>Pseudomonadati</taxon>
        <taxon>Thermodesulfobacteriota</taxon>
        <taxon>Desulfovibrionia</taxon>
        <taxon>Desulfovibrionales</taxon>
        <taxon>Desulfovibrionaceae</taxon>
        <taxon>Oceanidesulfovibrio</taxon>
    </lineage>
</organism>
<dbReference type="Proteomes" id="UP000434052">
    <property type="component" value="Unassembled WGS sequence"/>
</dbReference>
<comment type="caution">
    <text evidence="1">The sequence shown here is derived from an EMBL/GenBank/DDBJ whole genome shotgun (WGS) entry which is preliminary data.</text>
</comment>
<reference evidence="1 2" key="1">
    <citation type="submission" date="2018-06" db="EMBL/GenBank/DDBJ databases">
        <title>Complete genome of Desulfovibrio marinus P48SEP.</title>
        <authorList>
            <person name="Crispim J.S."/>
            <person name="Vidigal P.M.P."/>
            <person name="Silva L.C.F."/>
            <person name="Araujo L.C."/>
            <person name="Laguardia C.N."/>
            <person name="Dias R.S."/>
            <person name="Sousa M.P."/>
            <person name="Paula S.O."/>
            <person name="Silva C."/>
        </authorList>
    </citation>
    <scope>NUCLEOTIDE SEQUENCE [LARGE SCALE GENOMIC DNA]</scope>
    <source>
        <strain evidence="1 2">P48SEP</strain>
    </source>
</reference>
<name>A0A6P1ZEF2_9BACT</name>
<protein>
    <recommendedName>
        <fullName evidence="3">DNA-binding protein</fullName>
    </recommendedName>
</protein>
<evidence type="ECO:0000313" key="2">
    <source>
        <dbReference type="Proteomes" id="UP000434052"/>
    </source>
</evidence>
<gene>
    <name evidence="1" type="ORF">DQK91_16490</name>
</gene>